<dbReference type="EMBL" id="BDGG01000008">
    <property type="protein sequence ID" value="GAV02101.1"/>
    <property type="molecule type" value="Genomic_DNA"/>
</dbReference>
<dbReference type="Proteomes" id="UP000186922">
    <property type="component" value="Unassembled WGS sequence"/>
</dbReference>
<proteinExistence type="predicted"/>
<protein>
    <submittedName>
        <fullName evidence="2">Uncharacterized protein</fullName>
    </submittedName>
</protein>
<organism evidence="2 3">
    <name type="scientific">Ramazzottius varieornatus</name>
    <name type="common">Water bear</name>
    <name type="synonym">Tardigrade</name>
    <dbReference type="NCBI Taxonomy" id="947166"/>
    <lineage>
        <taxon>Eukaryota</taxon>
        <taxon>Metazoa</taxon>
        <taxon>Ecdysozoa</taxon>
        <taxon>Tardigrada</taxon>
        <taxon>Eutardigrada</taxon>
        <taxon>Parachela</taxon>
        <taxon>Hypsibioidea</taxon>
        <taxon>Ramazzottiidae</taxon>
        <taxon>Ramazzottius</taxon>
    </lineage>
</organism>
<sequence length="67" mass="7690">MSDSESGSQKERDDSQPTRQKRRDKSQKYFRGPRFLPLSVENKVSLIIEDILSIIRLSTEVSNASFS</sequence>
<gene>
    <name evidence="2" type="primary">RvY_12706-1</name>
    <name evidence="2" type="synonym">RvY_12706.1</name>
    <name evidence="2" type="ORF">RvY_12706</name>
</gene>
<name>A0A1D1VME9_RAMVA</name>
<dbReference type="AlphaFoldDB" id="A0A1D1VME9"/>
<reference evidence="2 3" key="1">
    <citation type="journal article" date="2016" name="Nat. Commun.">
        <title>Extremotolerant tardigrade genome and improved radiotolerance of human cultured cells by tardigrade-unique protein.</title>
        <authorList>
            <person name="Hashimoto T."/>
            <person name="Horikawa D.D."/>
            <person name="Saito Y."/>
            <person name="Kuwahara H."/>
            <person name="Kozuka-Hata H."/>
            <person name="Shin-I T."/>
            <person name="Minakuchi Y."/>
            <person name="Ohishi K."/>
            <person name="Motoyama A."/>
            <person name="Aizu T."/>
            <person name="Enomoto A."/>
            <person name="Kondo K."/>
            <person name="Tanaka S."/>
            <person name="Hara Y."/>
            <person name="Koshikawa S."/>
            <person name="Sagara H."/>
            <person name="Miura T."/>
            <person name="Yokobori S."/>
            <person name="Miyagawa K."/>
            <person name="Suzuki Y."/>
            <person name="Kubo T."/>
            <person name="Oyama M."/>
            <person name="Kohara Y."/>
            <person name="Fujiyama A."/>
            <person name="Arakawa K."/>
            <person name="Katayama T."/>
            <person name="Toyoda A."/>
            <person name="Kunieda T."/>
        </authorList>
    </citation>
    <scope>NUCLEOTIDE SEQUENCE [LARGE SCALE GENOMIC DNA]</scope>
    <source>
        <strain evidence="2 3">YOKOZUNA-1</strain>
    </source>
</reference>
<keyword evidence="3" id="KW-1185">Reference proteome</keyword>
<evidence type="ECO:0000313" key="2">
    <source>
        <dbReference type="EMBL" id="GAV02101.1"/>
    </source>
</evidence>
<feature type="region of interest" description="Disordered" evidence="1">
    <location>
        <begin position="1"/>
        <end position="30"/>
    </location>
</feature>
<evidence type="ECO:0000313" key="3">
    <source>
        <dbReference type="Proteomes" id="UP000186922"/>
    </source>
</evidence>
<comment type="caution">
    <text evidence="2">The sequence shown here is derived from an EMBL/GenBank/DDBJ whole genome shotgun (WGS) entry which is preliminary data.</text>
</comment>
<evidence type="ECO:0000256" key="1">
    <source>
        <dbReference type="SAM" id="MobiDB-lite"/>
    </source>
</evidence>
<accession>A0A1D1VME9</accession>